<evidence type="ECO:0000256" key="6">
    <source>
        <dbReference type="ARBA" id="ARBA00022676"/>
    </source>
</evidence>
<comment type="function">
    <text evidence="14">The purine nucleoside phosphorylases catalyze the phosphorolytic breakdown of the N-glycosidic bond in the beta-(deoxy)ribonucleoside molecules, with the formation of the corresponding free purine bases and pentose-1-phosphate.</text>
</comment>
<dbReference type="EMBL" id="WNYA01000001">
    <property type="protein sequence ID" value="KAG8596446.1"/>
    <property type="molecule type" value="Genomic_DNA"/>
</dbReference>
<comment type="caution">
    <text evidence="17">The sequence shown here is derived from an EMBL/GenBank/DDBJ whole genome shotgun (WGS) entry which is preliminary data.</text>
</comment>
<proteinExistence type="inferred from homology"/>
<sequence length="307" mass="33948">MSPPAAETLKQEIRRKEETRTGYTYEEYKQTADWLLSKTEHRPAVAIVCGSGLGALGELLKDQMAFNYSDIPNFPHSTVPGHAGRLIFGNLNGKPCVCMQGRFHSYEGYPLWKVTFPIRVFRLIGVETLIVTNAAGGLNQDYKVGDIMVIMDHINMPGFAGQNPLIGPNEERFGPRFPPMSDAYDKDLRKLALAIGQELGFSEKIREGVYCSLGGPNFETIAECRFLSSLGTDAVGMSTVPEVIVARHCGLRVLGMSLITNKAVMDYNSEATANHEEVLQAGKDSAKYLEKLVTLLIQRIELNNNVF</sequence>
<feature type="binding site" evidence="15">
    <location>
        <position position="82"/>
    </location>
    <ligand>
        <name>phosphate</name>
        <dbReference type="ChEBI" id="CHEBI:43474"/>
    </ligand>
</feature>
<keyword evidence="7 14" id="KW-0808">Transferase</keyword>
<evidence type="ECO:0000256" key="15">
    <source>
        <dbReference type="PIRSR" id="PIRSR000477-2"/>
    </source>
</evidence>
<evidence type="ECO:0000313" key="17">
    <source>
        <dbReference type="EMBL" id="KAG8596446.1"/>
    </source>
</evidence>
<comment type="catalytic activity">
    <reaction evidence="11 14">
        <text>2'-deoxyinosine + phosphate = 2-deoxy-alpha-D-ribose 1-phosphate + hypoxanthine</text>
        <dbReference type="Rhea" id="RHEA:27750"/>
        <dbReference type="ChEBI" id="CHEBI:17368"/>
        <dbReference type="ChEBI" id="CHEBI:28997"/>
        <dbReference type="ChEBI" id="CHEBI:43474"/>
        <dbReference type="ChEBI" id="CHEBI:57259"/>
        <dbReference type="EC" id="2.4.2.1"/>
    </reaction>
</comment>
<evidence type="ECO:0000256" key="9">
    <source>
        <dbReference type="ARBA" id="ARBA00023918"/>
    </source>
</evidence>
<keyword evidence="18" id="KW-1185">Reference proteome</keyword>
<evidence type="ECO:0000256" key="10">
    <source>
        <dbReference type="ARBA" id="ARBA00023929"/>
    </source>
</evidence>
<evidence type="ECO:0000256" key="8">
    <source>
        <dbReference type="ARBA" id="ARBA00022726"/>
    </source>
</evidence>
<evidence type="ECO:0000259" key="16">
    <source>
        <dbReference type="Pfam" id="PF01048"/>
    </source>
</evidence>
<dbReference type="PANTHER" id="PTHR11904:SF12">
    <property type="entry name" value="PURINE NUCLEOSIDE PHOSPHORYLASE"/>
    <property type="match status" value="1"/>
</dbReference>
<evidence type="ECO:0000256" key="3">
    <source>
        <dbReference type="ARBA" id="ARBA00011233"/>
    </source>
</evidence>
<protein>
    <recommendedName>
        <fullName evidence="5 14">Purine nucleoside phosphorylase</fullName>
        <ecNumber evidence="4 14">2.4.2.1</ecNumber>
    </recommendedName>
    <alternativeName>
        <fullName evidence="14">Inosine-guanosine phosphorylase</fullName>
    </alternativeName>
</protein>
<feature type="binding site" evidence="15">
    <location>
        <position position="219"/>
    </location>
    <ligand>
        <name>a purine D-ribonucleoside</name>
        <dbReference type="ChEBI" id="CHEBI:142355"/>
    </ligand>
</feature>
<dbReference type="PANTHER" id="PTHR11904">
    <property type="entry name" value="METHYLTHIOADENOSINE/PURINE NUCLEOSIDE PHOSPHORYLASE"/>
    <property type="match status" value="1"/>
</dbReference>
<feature type="binding site" evidence="15">
    <location>
        <position position="134"/>
    </location>
    <ligand>
        <name>phosphate</name>
        <dbReference type="ChEBI" id="CHEBI:43474"/>
    </ligand>
</feature>
<name>A0AAV7DIL4_ENGPU</name>
<dbReference type="SUPFAM" id="SSF53167">
    <property type="entry name" value="Purine and uridine phosphorylases"/>
    <property type="match status" value="1"/>
</dbReference>
<dbReference type="PIRSF" id="PIRSF000477">
    <property type="entry name" value="PurNPase"/>
    <property type="match status" value="1"/>
</dbReference>
<dbReference type="InterPro" id="IPR000845">
    <property type="entry name" value="Nucleoside_phosphorylase_d"/>
</dbReference>
<evidence type="ECO:0000256" key="11">
    <source>
        <dbReference type="ARBA" id="ARBA00023950"/>
    </source>
</evidence>
<dbReference type="InterPro" id="IPR011270">
    <property type="entry name" value="Pur_Nuc_Pase_Ino/Guo-sp"/>
</dbReference>
<evidence type="ECO:0000256" key="13">
    <source>
        <dbReference type="ARBA" id="ARBA00054498"/>
    </source>
</evidence>
<evidence type="ECO:0000256" key="2">
    <source>
        <dbReference type="ARBA" id="ARBA00006751"/>
    </source>
</evidence>
<evidence type="ECO:0000256" key="12">
    <source>
        <dbReference type="ARBA" id="ARBA00023970"/>
    </source>
</evidence>
<evidence type="ECO:0000256" key="5">
    <source>
        <dbReference type="ARBA" id="ARBA00013834"/>
    </source>
</evidence>
<comment type="catalytic activity">
    <reaction evidence="9 14">
        <text>inosine + phosphate = alpha-D-ribose 1-phosphate + hypoxanthine</text>
        <dbReference type="Rhea" id="RHEA:27646"/>
        <dbReference type="ChEBI" id="CHEBI:17368"/>
        <dbReference type="ChEBI" id="CHEBI:17596"/>
        <dbReference type="ChEBI" id="CHEBI:43474"/>
        <dbReference type="ChEBI" id="CHEBI:57720"/>
        <dbReference type="EC" id="2.4.2.1"/>
    </reaction>
</comment>
<dbReference type="Proteomes" id="UP000824782">
    <property type="component" value="Unassembled WGS sequence"/>
</dbReference>
<dbReference type="GO" id="GO:0005737">
    <property type="term" value="C:cytoplasm"/>
    <property type="evidence" value="ECO:0007669"/>
    <property type="project" value="TreeGrafter"/>
</dbReference>
<accession>A0AAV7DIL4</accession>
<dbReference type="InterPro" id="IPR035994">
    <property type="entry name" value="Nucleoside_phosphorylase_sf"/>
</dbReference>
<comment type="function">
    <text evidence="13">Catalyzes the phosphorolytic breakdown of the N-glycosidic bond in the beta-(deoxy)ribonucleoside molecules, with the formation of the corresponding free purine bases and pentose-1-phosphate. Preferentially acts on 6-oxopurine nucleosides including inosine and guanosine.</text>
</comment>
<dbReference type="FunFam" id="3.40.50.1580:FF:000004">
    <property type="entry name" value="Purine nucleoside phosphorylase"/>
    <property type="match status" value="1"/>
</dbReference>
<keyword evidence="6 14" id="KW-0328">Glycosyltransferase</keyword>
<feature type="domain" description="Nucleoside phosphorylase" evidence="16">
    <location>
        <begin position="45"/>
        <end position="297"/>
    </location>
</feature>
<evidence type="ECO:0000256" key="1">
    <source>
        <dbReference type="ARBA" id="ARBA00005058"/>
    </source>
</evidence>
<dbReference type="Gene3D" id="3.40.50.1580">
    <property type="entry name" value="Nucleoside phosphorylase domain"/>
    <property type="match status" value="1"/>
</dbReference>
<feature type="binding site" evidence="15">
    <location>
        <begin position="102"/>
        <end position="104"/>
    </location>
    <ligand>
        <name>phosphate</name>
        <dbReference type="ChEBI" id="CHEBI:43474"/>
    </ligand>
</feature>
<dbReference type="EC" id="2.4.2.1" evidence="4 14"/>
<dbReference type="InterPro" id="IPR018099">
    <property type="entry name" value="Purine_phosphorylase-2_CS"/>
</dbReference>
<dbReference type="NCBIfam" id="TIGR01697">
    <property type="entry name" value="PNPH-PUNA-XAPA"/>
    <property type="match status" value="1"/>
</dbReference>
<comment type="subunit">
    <text evidence="3">Homotrimer.</text>
</comment>
<comment type="catalytic activity">
    <reaction evidence="10 14">
        <text>2'-deoxyguanosine + phosphate = 2-deoxy-alpha-D-ribose 1-phosphate + guanine</text>
        <dbReference type="Rhea" id="RHEA:27738"/>
        <dbReference type="ChEBI" id="CHEBI:16235"/>
        <dbReference type="ChEBI" id="CHEBI:17172"/>
        <dbReference type="ChEBI" id="CHEBI:43474"/>
        <dbReference type="ChEBI" id="CHEBI:57259"/>
        <dbReference type="EC" id="2.4.2.1"/>
    </reaction>
</comment>
<evidence type="ECO:0000256" key="4">
    <source>
        <dbReference type="ARBA" id="ARBA00011886"/>
    </source>
</evidence>
<keyword evidence="8" id="KW-0660">Purine salvage</keyword>
<dbReference type="Pfam" id="PF01048">
    <property type="entry name" value="PNP_UDP_1"/>
    <property type="match status" value="1"/>
</dbReference>
<dbReference type="GO" id="GO:0004731">
    <property type="term" value="F:purine-nucleoside phosphorylase activity"/>
    <property type="evidence" value="ECO:0007669"/>
    <property type="project" value="UniProtKB-EC"/>
</dbReference>
<dbReference type="NCBIfam" id="TIGR01700">
    <property type="entry name" value="PNPH"/>
    <property type="match status" value="1"/>
</dbReference>
<dbReference type="CDD" id="cd09009">
    <property type="entry name" value="PNP-EcPNPII_like"/>
    <property type="match status" value="1"/>
</dbReference>
<feature type="binding site" evidence="15">
    <location>
        <position position="51"/>
    </location>
    <ligand>
        <name>phosphate</name>
        <dbReference type="ChEBI" id="CHEBI:43474"/>
    </ligand>
</feature>
<comment type="pathway">
    <text evidence="1 14">Purine metabolism; purine nucleoside salvage.</text>
</comment>
<gene>
    <name evidence="17" type="ORF">GDO81_001904</name>
</gene>
<evidence type="ECO:0000256" key="7">
    <source>
        <dbReference type="ARBA" id="ARBA00022679"/>
    </source>
</evidence>
<evidence type="ECO:0000313" key="18">
    <source>
        <dbReference type="Proteomes" id="UP000824782"/>
    </source>
</evidence>
<comment type="catalytic activity">
    <reaction evidence="12 14">
        <text>guanosine + phosphate = alpha-D-ribose 1-phosphate + guanine</text>
        <dbReference type="Rhea" id="RHEA:13233"/>
        <dbReference type="ChEBI" id="CHEBI:16235"/>
        <dbReference type="ChEBI" id="CHEBI:16750"/>
        <dbReference type="ChEBI" id="CHEBI:43474"/>
        <dbReference type="ChEBI" id="CHEBI:57720"/>
        <dbReference type="EC" id="2.4.2.1"/>
    </reaction>
</comment>
<comment type="similarity">
    <text evidence="2 14">Belongs to the PNP/MTAP phosphorylase family.</text>
</comment>
<evidence type="ECO:0000256" key="14">
    <source>
        <dbReference type="PIRNR" id="PIRNR000477"/>
    </source>
</evidence>
<reference evidence="17" key="1">
    <citation type="thesis" date="2020" institute="ProQuest LLC" country="789 East Eisenhower Parkway, Ann Arbor, MI, USA">
        <title>Comparative Genomics and Chromosome Evolution.</title>
        <authorList>
            <person name="Mudd A.B."/>
        </authorList>
    </citation>
    <scope>NUCLEOTIDE SEQUENCE</scope>
    <source>
        <strain evidence="17">237g6f4</strain>
        <tissue evidence="17">Blood</tissue>
    </source>
</reference>
<dbReference type="GO" id="GO:0006166">
    <property type="term" value="P:purine ribonucleoside salvage"/>
    <property type="evidence" value="ECO:0007669"/>
    <property type="project" value="UniProtKB-KW"/>
</dbReference>
<dbReference type="PROSITE" id="PS01240">
    <property type="entry name" value="PNP_MTAP_2"/>
    <property type="match status" value="1"/>
</dbReference>
<dbReference type="InterPro" id="IPR011268">
    <property type="entry name" value="Purine_phosphorylase"/>
</dbReference>
<feature type="binding site" evidence="15">
    <location>
        <position position="261"/>
    </location>
    <ligand>
        <name>a purine D-ribonucleoside</name>
        <dbReference type="ChEBI" id="CHEBI:142355"/>
    </ligand>
</feature>
<dbReference type="AlphaFoldDB" id="A0AAV7DIL4"/>
<dbReference type="NCBIfam" id="NF006054">
    <property type="entry name" value="PRK08202.1"/>
    <property type="match status" value="1"/>
</dbReference>
<organism evidence="17 18">
    <name type="scientific">Engystomops pustulosus</name>
    <name type="common">Tungara frog</name>
    <name type="synonym">Physalaemus pustulosus</name>
    <dbReference type="NCBI Taxonomy" id="76066"/>
    <lineage>
        <taxon>Eukaryota</taxon>
        <taxon>Metazoa</taxon>
        <taxon>Chordata</taxon>
        <taxon>Craniata</taxon>
        <taxon>Vertebrata</taxon>
        <taxon>Euteleostomi</taxon>
        <taxon>Amphibia</taxon>
        <taxon>Batrachia</taxon>
        <taxon>Anura</taxon>
        <taxon>Neobatrachia</taxon>
        <taxon>Hyloidea</taxon>
        <taxon>Leptodactylidae</taxon>
        <taxon>Leiuperinae</taxon>
        <taxon>Engystomops</taxon>
    </lineage>
</organism>
<feature type="binding site" evidence="15">
    <location>
        <position position="238"/>
    </location>
    <ligand>
        <name>phosphate</name>
        <dbReference type="ChEBI" id="CHEBI:43474"/>
    </ligand>
</feature>